<comment type="caution">
    <text evidence="2">The sequence shown here is derived from an EMBL/GenBank/DDBJ whole genome shotgun (WGS) entry which is preliminary data.</text>
</comment>
<evidence type="ECO:0000313" key="2">
    <source>
        <dbReference type="EMBL" id="MEK6467426.1"/>
    </source>
</evidence>
<dbReference type="EMBL" id="JBBPIX010000028">
    <property type="protein sequence ID" value="MEK6467426.1"/>
    <property type="molecule type" value="Genomic_DNA"/>
</dbReference>
<protein>
    <submittedName>
        <fullName evidence="2">STAS domain-containing protein</fullName>
    </submittedName>
</protein>
<organism evidence="2 3">
    <name type="scientific">Pseudonocardia alni subsp. carboxydivorans</name>
    <dbReference type="NCBI Taxonomy" id="415010"/>
    <lineage>
        <taxon>Bacteria</taxon>
        <taxon>Bacillati</taxon>
        <taxon>Actinomycetota</taxon>
        <taxon>Actinomycetes</taxon>
        <taxon>Pseudonocardiales</taxon>
        <taxon>Pseudonocardiaceae</taxon>
        <taxon>Pseudonocardia</taxon>
    </lineage>
</organism>
<dbReference type="PROSITE" id="PS50801">
    <property type="entry name" value="STAS"/>
    <property type="match status" value="1"/>
</dbReference>
<dbReference type="Proteomes" id="UP001367513">
    <property type="component" value="Unassembled WGS sequence"/>
</dbReference>
<dbReference type="InterPro" id="IPR036513">
    <property type="entry name" value="STAS_dom_sf"/>
</dbReference>
<reference evidence="2 3" key="1">
    <citation type="submission" date="2024-03" db="EMBL/GenBank/DDBJ databases">
        <title>Draft genome sequence of Pseudonocardia carboxydivorans JCM 14827.</title>
        <authorList>
            <person name="Duangmal K."/>
        </authorList>
    </citation>
    <scope>NUCLEOTIDE SEQUENCE [LARGE SCALE GENOMIC DNA]</scope>
    <source>
        <strain evidence="2 3">JCM 14827</strain>
    </source>
</reference>
<sequence>MNDHLLTADTPRTGTYRVRVSGVFDTAAGAHLLRQLDAWARDRDTVGGTTRTVVADLTGVTAVSAAGLKAIPHAVRTVSRRGCAFTVVGAEHLLGRVPPAARPLLRPSEAVRLPEPVTSGAGSAP</sequence>
<proteinExistence type="predicted"/>
<evidence type="ECO:0000259" key="1">
    <source>
        <dbReference type="PROSITE" id="PS50801"/>
    </source>
</evidence>
<dbReference type="Gene3D" id="3.30.750.24">
    <property type="entry name" value="STAS domain"/>
    <property type="match status" value="1"/>
</dbReference>
<name>A0ABU9ANB3_PSEA5</name>
<dbReference type="InterPro" id="IPR002645">
    <property type="entry name" value="STAS_dom"/>
</dbReference>
<evidence type="ECO:0000313" key="3">
    <source>
        <dbReference type="Proteomes" id="UP001367513"/>
    </source>
</evidence>
<feature type="domain" description="STAS" evidence="1">
    <location>
        <begin position="18"/>
        <end position="97"/>
    </location>
</feature>
<dbReference type="SUPFAM" id="SSF52091">
    <property type="entry name" value="SpoIIaa-like"/>
    <property type="match status" value="1"/>
</dbReference>
<dbReference type="RefSeq" id="WP_346104445.1">
    <property type="nucleotide sequence ID" value="NZ_BAAAOD010000035.1"/>
</dbReference>
<dbReference type="Pfam" id="PF01740">
    <property type="entry name" value="STAS"/>
    <property type="match status" value="1"/>
</dbReference>
<keyword evidence="3" id="KW-1185">Reference proteome</keyword>
<accession>A0ABU9ANB3</accession>
<gene>
    <name evidence="2" type="ORF">WG925_27130</name>
</gene>